<evidence type="ECO:0000256" key="6">
    <source>
        <dbReference type="ARBA" id="ARBA00022989"/>
    </source>
</evidence>
<feature type="transmembrane region" description="Helical" evidence="9">
    <location>
        <begin position="47"/>
        <end position="65"/>
    </location>
</feature>
<evidence type="ECO:0000256" key="2">
    <source>
        <dbReference type="ARBA" id="ARBA00022448"/>
    </source>
</evidence>
<comment type="caution">
    <text evidence="12">The sequence shown here is derived from an EMBL/GenBank/DDBJ whole genome shotgun (WGS) entry which is preliminary data.</text>
</comment>
<dbReference type="RefSeq" id="WP_095883333.1">
    <property type="nucleotide sequence ID" value="NZ_NTHN02000017.1"/>
</dbReference>
<proteinExistence type="inferred from homology"/>
<dbReference type="EMBL" id="NTHN02000017">
    <property type="protein sequence ID" value="MCT4370849.1"/>
    <property type="molecule type" value="Genomic_DNA"/>
</dbReference>
<dbReference type="OrthoDB" id="4964541at2"/>
<sequence>MSYLREVYLRGLRGAVVLCLGGILAMVFLNVVLRYVFNSGIFLTEGLSGLLFVWMTFAGALLVLYDGGHIGVDALVRRVPVAAQRGLFLLAHAVMLYVTYQMLLGSWHQMFINLKVISPGTRLPVALLYAAGVFFAAMSGLFLLHQIFLLLTGRLTQSALLPGASEEESDAKRHVGTLAQEGRK</sequence>
<dbReference type="InterPro" id="IPR055348">
    <property type="entry name" value="DctQ"/>
</dbReference>
<organism evidence="12">
    <name type="scientific">Alloyangia mangrovi</name>
    <dbReference type="NCBI Taxonomy" id="1779329"/>
    <lineage>
        <taxon>Bacteria</taxon>
        <taxon>Pseudomonadati</taxon>
        <taxon>Pseudomonadota</taxon>
        <taxon>Alphaproteobacteria</taxon>
        <taxon>Rhodobacterales</taxon>
        <taxon>Roseobacteraceae</taxon>
        <taxon>Alloyangia</taxon>
    </lineage>
</organism>
<dbReference type="AlphaFoldDB" id="A0A2A3JSB9"/>
<feature type="transmembrane region" description="Helical" evidence="9">
    <location>
        <begin position="86"/>
        <end position="107"/>
    </location>
</feature>
<reference evidence="11" key="3">
    <citation type="submission" date="2024-05" db="EMBL/GenBank/DDBJ databases">
        <title>Yangia mangrovi SAOS 153D genome.</title>
        <authorList>
            <person name="Verma A."/>
            <person name="Pal Y."/>
            <person name="Sundharam S."/>
            <person name="Bisht B."/>
            <person name="Srinivasan K."/>
        </authorList>
    </citation>
    <scope>NUCLEOTIDE SEQUENCE</scope>
    <source>
        <strain evidence="11">SAOS 153D</strain>
    </source>
</reference>
<evidence type="ECO:0000256" key="1">
    <source>
        <dbReference type="ARBA" id="ARBA00004429"/>
    </source>
</evidence>
<evidence type="ECO:0000313" key="11">
    <source>
        <dbReference type="EMBL" id="MCT4370849.1"/>
    </source>
</evidence>
<accession>A0A2A3JSB9</accession>
<feature type="domain" description="Tripartite ATP-independent periplasmic transporters DctQ component" evidence="10">
    <location>
        <begin position="23"/>
        <end position="152"/>
    </location>
</feature>
<keyword evidence="13" id="KW-1185">Reference proteome</keyword>
<evidence type="ECO:0000313" key="12">
    <source>
        <dbReference type="EMBL" id="PBD18008.1"/>
    </source>
</evidence>
<keyword evidence="5 9" id="KW-0812">Transmembrane</keyword>
<feature type="transmembrane region" description="Helical" evidence="9">
    <location>
        <begin position="127"/>
        <end position="151"/>
    </location>
</feature>
<reference evidence="13" key="2">
    <citation type="submission" date="2023-07" db="EMBL/GenBank/DDBJ databases">
        <title>Yangia mangrovi SAOS 153D genome.</title>
        <authorList>
            <person name="Verma A."/>
            <person name="Pal Y."/>
            <person name="Sundharam S."/>
            <person name="Bisht B."/>
            <person name="Srinivasan K."/>
        </authorList>
    </citation>
    <scope>NUCLEOTIDE SEQUENCE [LARGE SCALE GENOMIC DNA]</scope>
    <source>
        <strain evidence="13">SAOS 153D</strain>
    </source>
</reference>
<dbReference type="GO" id="GO:0015740">
    <property type="term" value="P:C4-dicarboxylate transport"/>
    <property type="evidence" value="ECO:0007669"/>
    <property type="project" value="TreeGrafter"/>
</dbReference>
<dbReference type="PANTHER" id="PTHR35011:SF2">
    <property type="entry name" value="2,3-DIKETO-L-GULONATE TRAP TRANSPORTER SMALL PERMEASE PROTEIN YIAM"/>
    <property type="match status" value="1"/>
</dbReference>
<dbReference type="Proteomes" id="UP000217448">
    <property type="component" value="Unassembled WGS sequence"/>
</dbReference>
<evidence type="ECO:0000256" key="7">
    <source>
        <dbReference type="ARBA" id="ARBA00023136"/>
    </source>
</evidence>
<keyword evidence="3" id="KW-1003">Cell membrane</keyword>
<evidence type="ECO:0000256" key="4">
    <source>
        <dbReference type="ARBA" id="ARBA00022519"/>
    </source>
</evidence>
<comment type="function">
    <text evidence="9">Part of the tripartite ATP-independent periplasmic (TRAP) transport system.</text>
</comment>
<dbReference type="PANTHER" id="PTHR35011">
    <property type="entry name" value="2,3-DIKETO-L-GULONATE TRAP TRANSPORTER SMALL PERMEASE PROTEIN YIAM"/>
    <property type="match status" value="1"/>
</dbReference>
<comment type="similarity">
    <text evidence="8 9">Belongs to the TRAP transporter small permease family.</text>
</comment>
<dbReference type="InterPro" id="IPR007387">
    <property type="entry name" value="TRAP_DctQ"/>
</dbReference>
<dbReference type="GO" id="GO:0005886">
    <property type="term" value="C:plasma membrane"/>
    <property type="evidence" value="ECO:0007669"/>
    <property type="project" value="UniProtKB-SubCell"/>
</dbReference>
<gene>
    <name evidence="11" type="ORF">CLG85_011185</name>
    <name evidence="12" type="ORF">CLG85_17025</name>
</gene>
<evidence type="ECO:0000256" key="8">
    <source>
        <dbReference type="ARBA" id="ARBA00038436"/>
    </source>
</evidence>
<keyword evidence="4 9" id="KW-0997">Cell inner membrane</keyword>
<evidence type="ECO:0000256" key="9">
    <source>
        <dbReference type="RuleBase" id="RU369079"/>
    </source>
</evidence>
<evidence type="ECO:0000313" key="13">
    <source>
        <dbReference type="Proteomes" id="UP000217448"/>
    </source>
</evidence>
<keyword evidence="6 9" id="KW-1133">Transmembrane helix</keyword>
<comment type="subunit">
    <text evidence="9">The complex comprises the extracytoplasmic solute receptor protein and the two transmembrane proteins.</text>
</comment>
<name>A0A2A3JSB9_9RHOB</name>
<evidence type="ECO:0000256" key="5">
    <source>
        <dbReference type="ARBA" id="ARBA00022692"/>
    </source>
</evidence>
<reference evidence="12" key="1">
    <citation type="submission" date="2017-09" db="EMBL/GenBank/DDBJ databases">
        <title>Yangia sp. SAOS 153D whole genome sequencing.</title>
        <authorList>
            <person name="Verma A."/>
            <person name="Krishnamurthi S."/>
        </authorList>
    </citation>
    <scope>NUCLEOTIDE SEQUENCE [LARGE SCALE GENOMIC DNA]</scope>
    <source>
        <strain evidence="12">SAOS 153D</strain>
    </source>
</reference>
<feature type="transmembrane region" description="Helical" evidence="9">
    <location>
        <begin position="12"/>
        <end position="35"/>
    </location>
</feature>
<dbReference type="GO" id="GO:0022857">
    <property type="term" value="F:transmembrane transporter activity"/>
    <property type="evidence" value="ECO:0007669"/>
    <property type="project" value="UniProtKB-UniRule"/>
</dbReference>
<keyword evidence="7 9" id="KW-0472">Membrane</keyword>
<dbReference type="EMBL" id="NTHN01000290">
    <property type="protein sequence ID" value="PBD18008.1"/>
    <property type="molecule type" value="Genomic_DNA"/>
</dbReference>
<dbReference type="Pfam" id="PF04290">
    <property type="entry name" value="DctQ"/>
    <property type="match status" value="1"/>
</dbReference>
<evidence type="ECO:0000259" key="10">
    <source>
        <dbReference type="Pfam" id="PF04290"/>
    </source>
</evidence>
<keyword evidence="2 9" id="KW-0813">Transport</keyword>
<protein>
    <recommendedName>
        <fullName evidence="9">TRAP transporter small permease protein</fullName>
    </recommendedName>
</protein>
<evidence type="ECO:0000256" key="3">
    <source>
        <dbReference type="ARBA" id="ARBA00022475"/>
    </source>
</evidence>
<comment type="subcellular location">
    <subcellularLocation>
        <location evidence="1 9">Cell inner membrane</location>
        <topology evidence="1 9">Multi-pass membrane protein</topology>
    </subcellularLocation>
</comment>